<evidence type="ECO:0000313" key="15">
    <source>
        <dbReference type="RefSeq" id="XP_022245457.1"/>
    </source>
</evidence>
<comment type="cofactor">
    <cofactor evidence="1">
        <name>Ca(2+)</name>
        <dbReference type="ChEBI" id="CHEBI:29108"/>
    </cofactor>
</comment>
<dbReference type="InterPro" id="IPR001382">
    <property type="entry name" value="Glyco_hydro_47"/>
</dbReference>
<comment type="similarity">
    <text evidence="3 10">Belongs to the glycosyl hydrolase 47 family.</text>
</comment>
<keyword evidence="11" id="KW-1133">Transmembrane helix</keyword>
<evidence type="ECO:0000256" key="6">
    <source>
        <dbReference type="ARBA" id="ARBA00022837"/>
    </source>
</evidence>
<comment type="catalytic activity">
    <reaction evidence="8">
        <text>N(4)-(alpha-D-Man-(1-&gt;2)-alpha-D-Man-(1-&gt;2)-alpha-D-Man-(1-&gt;3)-[alpha-D-Man-(1-&gt;3)-[alpha-D-Man-(1-&gt;2)-alpha-D-Man-(1-&gt;6)]-alpha-D-Man-(1-&gt;6)]-beta-D-Man-(1-&gt;4)-beta-D-GlcNAc-(1-&gt;4)-beta-D-GlcNAc)-L-asparaginyl-[protein] (N-glucan mannose isomer 8A1,2,3B1,3) + 3 H2O = N(4)-(alpha-D-Man-(1-&gt;3)-[alpha-D-Man-(1-&gt;3)-[alpha-D-Man-(1-&gt;6)]-alpha-D-Man-(1-&gt;6)]-beta-D-Man-(1-&gt;4)-beta-D-GlcNAc-(1-&gt;4)-beta-D-GlcNAc)-L-asparaginyl-[protein] (N-glucan mannose isomer 5A1,2) + 3 beta-D-mannose</text>
        <dbReference type="Rhea" id="RHEA:56028"/>
        <dbReference type="Rhea" id="RHEA-COMP:14358"/>
        <dbReference type="Rhea" id="RHEA-COMP:14367"/>
        <dbReference type="ChEBI" id="CHEBI:15377"/>
        <dbReference type="ChEBI" id="CHEBI:28563"/>
        <dbReference type="ChEBI" id="CHEBI:59087"/>
        <dbReference type="ChEBI" id="CHEBI:60628"/>
        <dbReference type="EC" id="3.2.1.113"/>
    </reaction>
</comment>
<evidence type="ECO:0000313" key="16">
    <source>
        <dbReference type="RefSeq" id="XP_022245458.1"/>
    </source>
</evidence>
<sequence length="596" mass="69279">MSFSVSISDIQQMSINKRSMWREWNRLPRFLRFVIIILLVVCFLSLIYVYSAFRELPLKMKKSKLVQQNDITKITFPISFTESLKKDQQVKPQNNEQIEVFGKGQQIETPHNKSKKEVKKVTSKDVVKQILGQKEEKPFEAAGPTNPYQKAVVDAFKHAWKGYREYAWGQDHLKPVSKSFHNWFGVGLTLIDALDTMYVMGLKKEFQEAREWIANKLNFNINKDVNFFETTIRVLGGLLSTYHLTQDSLFLEKAIDIGNRLMPCFKTQSGVPYSDVNLQSGTVHPPSWSIDSSVSEVSTIQLEFRDLSRVTGRTEYEEAAFHVSKHLHTLPKKDGLVPMFINTDTGKFRTRSTITLGARADTYYEYLLKQWIQTGRNITWLKEDYMEAIEGVMKNLVRKSKPNQLVFVGELLNGKKYSPKMDHLVCFLSGTLVLGYHYGMPISHLRLAEQLINTCYQMYANTATFLSPEIAHFNLKNEKSSDIIIKSNDAHNLLRPETVESLWYMYYFTRNETYRSWGWNIFQGFERYTKVKTGGYTTINDVRHPLFVNPRDMMESFFLGETLKYFYLLFSDQQELSLDKYVINSEAHPLPIYSAR</sequence>
<dbReference type="PANTHER" id="PTHR11742:SF55">
    <property type="entry name" value="ENDOPLASMIC RETICULUM MANNOSYL-OLIGOSACCHARIDE 1,2-ALPHA-MANNOSIDASE"/>
    <property type="match status" value="1"/>
</dbReference>
<evidence type="ECO:0000256" key="10">
    <source>
        <dbReference type="RuleBase" id="RU361193"/>
    </source>
</evidence>
<evidence type="ECO:0000256" key="7">
    <source>
        <dbReference type="ARBA" id="ARBA00023157"/>
    </source>
</evidence>
<dbReference type="Proteomes" id="UP000694941">
    <property type="component" value="Unplaced"/>
</dbReference>
<evidence type="ECO:0000256" key="4">
    <source>
        <dbReference type="ARBA" id="ARBA00022723"/>
    </source>
</evidence>
<comment type="pathway">
    <text evidence="2">Protein modification; protein glycosylation.</text>
</comment>
<keyword evidence="5 10" id="KW-0378">Hydrolase</keyword>
<dbReference type="RefSeq" id="XP_022245457.1">
    <property type="nucleotide sequence ID" value="XM_022389749.1"/>
</dbReference>
<feature type="transmembrane region" description="Helical" evidence="11">
    <location>
        <begin position="30"/>
        <end position="53"/>
    </location>
</feature>
<dbReference type="PANTHER" id="PTHR11742">
    <property type="entry name" value="MANNOSYL-OLIGOSACCHARIDE ALPHA-1,2-MANNOSIDASE-RELATED"/>
    <property type="match status" value="1"/>
</dbReference>
<keyword evidence="12" id="KW-1185">Reference proteome</keyword>
<dbReference type="InterPro" id="IPR050749">
    <property type="entry name" value="Glycosyl_Hydrolase_47"/>
</dbReference>
<keyword evidence="11" id="KW-0472">Membrane</keyword>
<evidence type="ECO:0000256" key="5">
    <source>
        <dbReference type="ARBA" id="ARBA00022801"/>
    </source>
</evidence>
<evidence type="ECO:0000313" key="13">
    <source>
        <dbReference type="RefSeq" id="XP_013777854.1"/>
    </source>
</evidence>
<dbReference type="InterPro" id="IPR036026">
    <property type="entry name" value="Seven-hairpin_glycosidases"/>
</dbReference>
<evidence type="ECO:0000313" key="12">
    <source>
        <dbReference type="Proteomes" id="UP000694941"/>
    </source>
</evidence>
<evidence type="ECO:0000256" key="3">
    <source>
        <dbReference type="ARBA" id="ARBA00007658"/>
    </source>
</evidence>
<keyword evidence="6" id="KW-0106">Calcium</keyword>
<dbReference type="Gene3D" id="1.50.10.10">
    <property type="match status" value="1"/>
</dbReference>
<keyword evidence="7" id="KW-1015">Disulfide bond</keyword>
<accession>A0ABM1BA18</accession>
<proteinExistence type="inferred from homology"/>
<dbReference type="Pfam" id="PF01532">
    <property type="entry name" value="Glyco_hydro_47"/>
    <property type="match status" value="1"/>
</dbReference>
<organism evidence="12 13">
    <name type="scientific">Limulus polyphemus</name>
    <name type="common">Atlantic horseshoe crab</name>
    <dbReference type="NCBI Taxonomy" id="6850"/>
    <lineage>
        <taxon>Eukaryota</taxon>
        <taxon>Metazoa</taxon>
        <taxon>Ecdysozoa</taxon>
        <taxon>Arthropoda</taxon>
        <taxon>Chelicerata</taxon>
        <taxon>Merostomata</taxon>
        <taxon>Xiphosura</taxon>
        <taxon>Limulidae</taxon>
        <taxon>Limulus</taxon>
    </lineage>
</organism>
<dbReference type="RefSeq" id="XP_013777854.1">
    <property type="nucleotide sequence ID" value="XM_013922400.2"/>
</dbReference>
<evidence type="ECO:0000256" key="8">
    <source>
        <dbReference type="ARBA" id="ARBA00047669"/>
    </source>
</evidence>
<evidence type="ECO:0000256" key="11">
    <source>
        <dbReference type="SAM" id="Phobius"/>
    </source>
</evidence>
<keyword evidence="10" id="KW-0326">Glycosidase</keyword>
<name>A0ABM1BA18_LIMPO</name>
<gene>
    <name evidence="13 14 15 16" type="primary">LOC106462474</name>
</gene>
<reference evidence="13 14" key="1">
    <citation type="submission" date="2025-05" db="UniProtKB">
        <authorList>
            <consortium name="RefSeq"/>
        </authorList>
    </citation>
    <scope>IDENTIFICATION</scope>
    <source>
        <tissue evidence="13 14">Muscle</tissue>
    </source>
</reference>
<dbReference type="RefSeq" id="XP_022245458.1">
    <property type="nucleotide sequence ID" value="XM_022389750.1"/>
</dbReference>
<keyword evidence="11" id="KW-0812">Transmembrane</keyword>
<evidence type="ECO:0000256" key="2">
    <source>
        <dbReference type="ARBA" id="ARBA00004922"/>
    </source>
</evidence>
<comment type="catalytic activity">
    <reaction evidence="9">
        <text>N(4)-(alpha-D-Man-(1-&gt;2)-alpha-D-Man-(1-&gt;2)-alpha-D-Man-(1-&gt;3)-[alpha-D-Man-(1-&gt;2)-alpha-D-Man-(1-&gt;3)-[alpha-D-Man-(1-&gt;2)-alpha-D-Man-(1-&gt;6)]-alpha-D-Man-(1-&gt;6)]-beta-D-Man-(1-&gt;4)-beta-D-GlcNAc-(1-&gt;4)-beta-D-GlcNAc)-L-asparaginyl-[protein] (N-glucan mannose isomer 9A1,2,3B1,2,3) + 4 H2O = N(4)-(alpha-D-Man-(1-&gt;3)-[alpha-D-Man-(1-&gt;3)-[alpha-D-Man-(1-&gt;6)]-alpha-D-Man-(1-&gt;6)]-beta-D-Man-(1-&gt;4)-beta-D-GlcNAc-(1-&gt;4)-beta-D-GlcNAc)-L-asparaginyl-[protein] (N-glucan mannose isomer 5A1,2) + 4 beta-D-mannose</text>
        <dbReference type="Rhea" id="RHEA:56008"/>
        <dbReference type="Rhea" id="RHEA-COMP:14356"/>
        <dbReference type="Rhea" id="RHEA-COMP:14367"/>
        <dbReference type="ChEBI" id="CHEBI:15377"/>
        <dbReference type="ChEBI" id="CHEBI:28563"/>
        <dbReference type="ChEBI" id="CHEBI:59087"/>
        <dbReference type="ChEBI" id="CHEBI:139493"/>
        <dbReference type="EC" id="3.2.1.113"/>
    </reaction>
</comment>
<dbReference type="PRINTS" id="PR00747">
    <property type="entry name" value="GLYHDRLASE47"/>
</dbReference>
<dbReference type="RefSeq" id="XP_022245456.1">
    <property type="nucleotide sequence ID" value="XM_022389748.1"/>
</dbReference>
<evidence type="ECO:0000256" key="1">
    <source>
        <dbReference type="ARBA" id="ARBA00001913"/>
    </source>
</evidence>
<dbReference type="InterPro" id="IPR012341">
    <property type="entry name" value="6hp_glycosidase-like_sf"/>
</dbReference>
<keyword evidence="4" id="KW-0479">Metal-binding</keyword>
<dbReference type="SUPFAM" id="SSF48225">
    <property type="entry name" value="Seven-hairpin glycosidases"/>
    <property type="match status" value="1"/>
</dbReference>
<evidence type="ECO:0000256" key="9">
    <source>
        <dbReference type="ARBA" id="ARBA00048605"/>
    </source>
</evidence>
<dbReference type="GeneID" id="106462474"/>
<evidence type="ECO:0000313" key="14">
    <source>
        <dbReference type="RefSeq" id="XP_022245456.1"/>
    </source>
</evidence>
<protein>
    <recommendedName>
        <fullName evidence="10">alpha-1,2-Mannosidase</fullName>
        <ecNumber evidence="10">3.2.1.-</ecNumber>
    </recommendedName>
</protein>
<dbReference type="EC" id="3.2.1.-" evidence="10"/>